<dbReference type="EMBL" id="MU277190">
    <property type="protein sequence ID" value="KAI0067202.1"/>
    <property type="molecule type" value="Genomic_DNA"/>
</dbReference>
<accession>A0ACB8TFJ2</accession>
<dbReference type="Proteomes" id="UP000814140">
    <property type="component" value="Unassembled WGS sequence"/>
</dbReference>
<evidence type="ECO:0000313" key="2">
    <source>
        <dbReference type="Proteomes" id="UP000814140"/>
    </source>
</evidence>
<gene>
    <name evidence="1" type="ORF">BV25DRAFT_1819507</name>
</gene>
<proteinExistence type="predicted"/>
<sequence>MWTEFFPVLVMFYTLAVLVQLSNTKKLRLSILPAMAGLAWRVATRYEYAPSQEDGYNWYSFAVCVSTASCYIESRSR</sequence>
<organism evidence="1 2">
    <name type="scientific">Artomyces pyxidatus</name>
    <dbReference type="NCBI Taxonomy" id="48021"/>
    <lineage>
        <taxon>Eukaryota</taxon>
        <taxon>Fungi</taxon>
        <taxon>Dikarya</taxon>
        <taxon>Basidiomycota</taxon>
        <taxon>Agaricomycotina</taxon>
        <taxon>Agaricomycetes</taxon>
        <taxon>Russulales</taxon>
        <taxon>Auriscalpiaceae</taxon>
        <taxon>Artomyces</taxon>
    </lineage>
</organism>
<reference evidence="1" key="2">
    <citation type="journal article" date="2022" name="New Phytol.">
        <title>Evolutionary transition to the ectomycorrhizal habit in the genomes of a hyperdiverse lineage of mushroom-forming fungi.</title>
        <authorList>
            <person name="Looney B."/>
            <person name="Miyauchi S."/>
            <person name="Morin E."/>
            <person name="Drula E."/>
            <person name="Courty P.E."/>
            <person name="Kohler A."/>
            <person name="Kuo A."/>
            <person name="LaButti K."/>
            <person name="Pangilinan J."/>
            <person name="Lipzen A."/>
            <person name="Riley R."/>
            <person name="Andreopoulos W."/>
            <person name="He G."/>
            <person name="Johnson J."/>
            <person name="Nolan M."/>
            <person name="Tritt A."/>
            <person name="Barry K.W."/>
            <person name="Grigoriev I.V."/>
            <person name="Nagy L.G."/>
            <person name="Hibbett D."/>
            <person name="Henrissat B."/>
            <person name="Matheny P.B."/>
            <person name="Labbe J."/>
            <person name="Martin F.M."/>
        </authorList>
    </citation>
    <scope>NUCLEOTIDE SEQUENCE</scope>
    <source>
        <strain evidence="1">HHB10654</strain>
    </source>
</reference>
<reference evidence="1" key="1">
    <citation type="submission" date="2021-03" db="EMBL/GenBank/DDBJ databases">
        <authorList>
            <consortium name="DOE Joint Genome Institute"/>
            <person name="Ahrendt S."/>
            <person name="Looney B.P."/>
            <person name="Miyauchi S."/>
            <person name="Morin E."/>
            <person name="Drula E."/>
            <person name="Courty P.E."/>
            <person name="Chicoki N."/>
            <person name="Fauchery L."/>
            <person name="Kohler A."/>
            <person name="Kuo A."/>
            <person name="Labutti K."/>
            <person name="Pangilinan J."/>
            <person name="Lipzen A."/>
            <person name="Riley R."/>
            <person name="Andreopoulos W."/>
            <person name="He G."/>
            <person name="Johnson J."/>
            <person name="Barry K.W."/>
            <person name="Grigoriev I.V."/>
            <person name="Nagy L."/>
            <person name="Hibbett D."/>
            <person name="Henrissat B."/>
            <person name="Matheny P.B."/>
            <person name="Labbe J."/>
            <person name="Martin F."/>
        </authorList>
    </citation>
    <scope>NUCLEOTIDE SEQUENCE</scope>
    <source>
        <strain evidence="1">HHB10654</strain>
    </source>
</reference>
<keyword evidence="2" id="KW-1185">Reference proteome</keyword>
<evidence type="ECO:0000313" key="1">
    <source>
        <dbReference type="EMBL" id="KAI0067202.1"/>
    </source>
</evidence>
<protein>
    <submittedName>
        <fullName evidence="1">Uncharacterized protein</fullName>
    </submittedName>
</protein>
<comment type="caution">
    <text evidence="1">The sequence shown here is derived from an EMBL/GenBank/DDBJ whole genome shotgun (WGS) entry which is preliminary data.</text>
</comment>
<name>A0ACB8TFJ2_9AGAM</name>